<accession>A0ABQ5EF78</accession>
<gene>
    <name evidence="1" type="ORF">Tco_0975741</name>
</gene>
<keyword evidence="2" id="KW-1185">Reference proteome</keyword>
<dbReference type="EMBL" id="BQNB010016250">
    <property type="protein sequence ID" value="GJT49584.1"/>
    <property type="molecule type" value="Genomic_DNA"/>
</dbReference>
<name>A0ABQ5EF78_9ASTR</name>
<reference evidence="1" key="2">
    <citation type="submission" date="2022-01" db="EMBL/GenBank/DDBJ databases">
        <authorList>
            <person name="Yamashiro T."/>
            <person name="Shiraishi A."/>
            <person name="Satake H."/>
            <person name="Nakayama K."/>
        </authorList>
    </citation>
    <scope>NUCLEOTIDE SEQUENCE</scope>
</reference>
<evidence type="ECO:0000313" key="2">
    <source>
        <dbReference type="Proteomes" id="UP001151760"/>
    </source>
</evidence>
<reference evidence="1" key="1">
    <citation type="journal article" date="2022" name="Int. J. Mol. Sci.">
        <title>Draft Genome of Tanacetum Coccineum: Genomic Comparison of Closely Related Tanacetum-Family Plants.</title>
        <authorList>
            <person name="Yamashiro T."/>
            <person name="Shiraishi A."/>
            <person name="Nakayama K."/>
            <person name="Satake H."/>
        </authorList>
    </citation>
    <scope>NUCLEOTIDE SEQUENCE</scope>
</reference>
<organism evidence="1 2">
    <name type="scientific">Tanacetum coccineum</name>
    <dbReference type="NCBI Taxonomy" id="301880"/>
    <lineage>
        <taxon>Eukaryota</taxon>
        <taxon>Viridiplantae</taxon>
        <taxon>Streptophyta</taxon>
        <taxon>Embryophyta</taxon>
        <taxon>Tracheophyta</taxon>
        <taxon>Spermatophyta</taxon>
        <taxon>Magnoliopsida</taxon>
        <taxon>eudicotyledons</taxon>
        <taxon>Gunneridae</taxon>
        <taxon>Pentapetalae</taxon>
        <taxon>asterids</taxon>
        <taxon>campanulids</taxon>
        <taxon>Asterales</taxon>
        <taxon>Asteraceae</taxon>
        <taxon>Asteroideae</taxon>
        <taxon>Anthemideae</taxon>
        <taxon>Anthemidinae</taxon>
        <taxon>Tanacetum</taxon>
    </lineage>
</organism>
<evidence type="ECO:0008006" key="3">
    <source>
        <dbReference type="Google" id="ProtNLM"/>
    </source>
</evidence>
<evidence type="ECO:0000313" key="1">
    <source>
        <dbReference type="EMBL" id="GJT49584.1"/>
    </source>
</evidence>
<proteinExistence type="predicted"/>
<comment type="caution">
    <text evidence="1">The sequence shown here is derived from an EMBL/GenBank/DDBJ whole genome shotgun (WGS) entry which is preliminary data.</text>
</comment>
<dbReference type="Proteomes" id="UP001151760">
    <property type="component" value="Unassembled WGS sequence"/>
</dbReference>
<sequence length="176" mass="20557">MAANQTTNNNSIRSILDKEKLNVSNFLEWYRNLRIVLMNEQKLHHLEEALPEAPPVTTIASVRNAYTRRVAEQQEVACIMLVSMTLEIQKNLEDHTAFEILHELKTMFRKQAGQELIETVKAFHACKQEEGQSVSTYALKMKAYLDQMEHLAKVTRKLPNRWDTFGWLWVNLEWKG</sequence>
<protein>
    <recommendedName>
        <fullName evidence="3">Zinc finger, CCHC-type</fullName>
    </recommendedName>
</protein>